<dbReference type="STRING" id="888268.A0A1E5VFR2"/>
<dbReference type="InterPro" id="IPR015424">
    <property type="entry name" value="PyrdxlP-dep_Trfase"/>
</dbReference>
<dbReference type="GO" id="GO:0005737">
    <property type="term" value="C:cytoplasm"/>
    <property type="evidence" value="ECO:0007669"/>
    <property type="project" value="TreeGrafter"/>
</dbReference>
<keyword evidence="1" id="KW-0456">Lyase</keyword>
<dbReference type="SUPFAM" id="SSF53383">
    <property type="entry name" value="PLP-dependent transferases"/>
    <property type="match status" value="1"/>
</dbReference>
<dbReference type="Proteomes" id="UP000095767">
    <property type="component" value="Unassembled WGS sequence"/>
</dbReference>
<sequence length="100" mass="11075">MVPRKFSLVCFRLRARFAGDDAVDGLNRELLAAVNVSGRAFMTHFVVDGRFVIRLAVSGAMTEMQHVIDAWELTRGSCWKARPATFYSVTDSSGLSTCDN</sequence>
<organism evidence="2 3">
    <name type="scientific">Dichanthelium oligosanthes</name>
    <dbReference type="NCBI Taxonomy" id="888268"/>
    <lineage>
        <taxon>Eukaryota</taxon>
        <taxon>Viridiplantae</taxon>
        <taxon>Streptophyta</taxon>
        <taxon>Embryophyta</taxon>
        <taxon>Tracheophyta</taxon>
        <taxon>Spermatophyta</taxon>
        <taxon>Magnoliopsida</taxon>
        <taxon>Liliopsida</taxon>
        <taxon>Poales</taxon>
        <taxon>Poaceae</taxon>
        <taxon>PACMAD clade</taxon>
        <taxon>Panicoideae</taxon>
        <taxon>Panicodae</taxon>
        <taxon>Paniceae</taxon>
        <taxon>Dichantheliinae</taxon>
        <taxon>Dichanthelium</taxon>
    </lineage>
</organism>
<dbReference type="EMBL" id="LWDX02041122">
    <property type="protein sequence ID" value="OEL23941.1"/>
    <property type="molecule type" value="Genomic_DNA"/>
</dbReference>
<dbReference type="PANTHER" id="PTHR11999:SF148">
    <property type="entry name" value="OS10G0400500 PROTEIN"/>
    <property type="match status" value="1"/>
</dbReference>
<comment type="caution">
    <text evidence="2">The sequence shown here is derived from an EMBL/GenBank/DDBJ whole genome shotgun (WGS) entry which is preliminary data.</text>
</comment>
<keyword evidence="1" id="KW-0210">Decarboxylase</keyword>
<dbReference type="InterPro" id="IPR015422">
    <property type="entry name" value="PyrdxlP-dep_Trfase_small"/>
</dbReference>
<evidence type="ECO:0000313" key="3">
    <source>
        <dbReference type="Proteomes" id="UP000095767"/>
    </source>
</evidence>
<dbReference type="InterPro" id="IPR010977">
    <property type="entry name" value="Aromatic_deC"/>
</dbReference>
<name>A0A1E5VFR2_9POAL</name>
<dbReference type="PANTHER" id="PTHR11999">
    <property type="entry name" value="GROUP II PYRIDOXAL-5-PHOSPHATE DECARBOXYLASE"/>
    <property type="match status" value="1"/>
</dbReference>
<dbReference type="AlphaFoldDB" id="A0A1E5VFR2"/>
<accession>A0A1E5VFR2</accession>
<gene>
    <name evidence="2" type="ORF">BAE44_0015040</name>
</gene>
<protein>
    <submittedName>
        <fullName evidence="2">Uncharacterized protein</fullName>
    </submittedName>
</protein>
<evidence type="ECO:0000313" key="2">
    <source>
        <dbReference type="EMBL" id="OEL23941.1"/>
    </source>
</evidence>
<evidence type="ECO:0000256" key="1">
    <source>
        <dbReference type="ARBA" id="ARBA00022793"/>
    </source>
</evidence>
<reference evidence="2 3" key="1">
    <citation type="submission" date="2016-09" db="EMBL/GenBank/DDBJ databases">
        <title>The draft genome of Dichanthelium oligosanthes: A C3 panicoid grass species.</title>
        <authorList>
            <person name="Studer A.J."/>
            <person name="Schnable J.C."/>
            <person name="Brutnell T.P."/>
        </authorList>
    </citation>
    <scope>NUCLEOTIDE SEQUENCE [LARGE SCALE GENOMIC DNA]</scope>
    <source>
        <strain evidence="3">cv. Kellogg 1175</strain>
        <tissue evidence="2">Leaf</tissue>
    </source>
</reference>
<keyword evidence="3" id="KW-1185">Reference proteome</keyword>
<dbReference type="OrthoDB" id="676962at2759"/>
<dbReference type="GO" id="GO:0016831">
    <property type="term" value="F:carboxy-lyase activity"/>
    <property type="evidence" value="ECO:0007669"/>
    <property type="project" value="TreeGrafter"/>
</dbReference>
<dbReference type="Gene3D" id="3.90.1150.10">
    <property type="entry name" value="Aspartate Aminotransferase, domain 1"/>
    <property type="match status" value="1"/>
</dbReference>
<proteinExistence type="predicted"/>